<dbReference type="PANTHER" id="PTHR43204:SF1">
    <property type="entry name" value="ABC TRANSPORTER I FAMILY MEMBER 6, CHLOROPLASTIC"/>
    <property type="match status" value="1"/>
</dbReference>
<dbReference type="PROSITE" id="PS51257">
    <property type="entry name" value="PROKAR_LIPOPROTEIN"/>
    <property type="match status" value="1"/>
</dbReference>
<dbReference type="Proteomes" id="UP000591131">
    <property type="component" value="Unassembled WGS sequence"/>
</dbReference>
<dbReference type="GO" id="GO:0016887">
    <property type="term" value="F:ATP hydrolysis activity"/>
    <property type="evidence" value="ECO:0007669"/>
    <property type="project" value="InterPro"/>
</dbReference>
<evidence type="ECO:0000256" key="3">
    <source>
        <dbReference type="SAM" id="Phobius"/>
    </source>
</evidence>
<name>A0A7J6LQF5_PERCH</name>
<dbReference type="SMART" id="SM00382">
    <property type="entry name" value="AAA"/>
    <property type="match status" value="1"/>
</dbReference>
<accession>A0A7J6LQF5</accession>
<dbReference type="InterPro" id="IPR010230">
    <property type="entry name" value="FeS-cluster_ATPase_SufC"/>
</dbReference>
<organism evidence="5 6">
    <name type="scientific">Perkinsus chesapeaki</name>
    <name type="common">Clam parasite</name>
    <name type="synonym">Perkinsus andrewsi</name>
    <dbReference type="NCBI Taxonomy" id="330153"/>
    <lineage>
        <taxon>Eukaryota</taxon>
        <taxon>Sar</taxon>
        <taxon>Alveolata</taxon>
        <taxon>Perkinsozoa</taxon>
        <taxon>Perkinsea</taxon>
        <taxon>Perkinsida</taxon>
        <taxon>Perkinsidae</taxon>
        <taxon>Perkinsus</taxon>
    </lineage>
</organism>
<gene>
    <name evidence="5" type="primary">YCF16</name>
    <name evidence="5" type="ORF">FOL47_006631</name>
</gene>
<protein>
    <submittedName>
        <fullName evidence="5">Transporter</fullName>
    </submittedName>
</protein>
<evidence type="ECO:0000259" key="4">
    <source>
        <dbReference type="PROSITE" id="PS50893"/>
    </source>
</evidence>
<dbReference type="EMBL" id="JAAPAO010000374">
    <property type="protein sequence ID" value="KAF4661542.1"/>
    <property type="molecule type" value="Genomic_DNA"/>
</dbReference>
<dbReference type="SUPFAM" id="SSF52540">
    <property type="entry name" value="P-loop containing nucleoside triphosphate hydrolases"/>
    <property type="match status" value="1"/>
</dbReference>
<comment type="caution">
    <text evidence="5">The sequence shown here is derived from an EMBL/GenBank/DDBJ whole genome shotgun (WGS) entry which is preliminary data.</text>
</comment>
<dbReference type="PROSITE" id="PS50893">
    <property type="entry name" value="ABC_TRANSPORTER_2"/>
    <property type="match status" value="1"/>
</dbReference>
<dbReference type="InterPro" id="IPR003593">
    <property type="entry name" value="AAA+_ATPase"/>
</dbReference>
<dbReference type="GO" id="GO:0005524">
    <property type="term" value="F:ATP binding"/>
    <property type="evidence" value="ECO:0007669"/>
    <property type="project" value="UniProtKB-KW"/>
</dbReference>
<feature type="transmembrane region" description="Helical" evidence="3">
    <location>
        <begin position="20"/>
        <end position="43"/>
    </location>
</feature>
<dbReference type="Pfam" id="PF00005">
    <property type="entry name" value="ABC_tran"/>
    <property type="match status" value="1"/>
</dbReference>
<dbReference type="InterPro" id="IPR027417">
    <property type="entry name" value="P-loop_NTPase"/>
</dbReference>
<keyword evidence="1" id="KW-0547">Nucleotide-binding</keyword>
<evidence type="ECO:0000256" key="1">
    <source>
        <dbReference type="ARBA" id="ARBA00022741"/>
    </source>
</evidence>
<keyword evidence="3" id="KW-1133">Transmembrane helix</keyword>
<dbReference type="Gene3D" id="3.40.50.300">
    <property type="entry name" value="P-loop containing nucleotide triphosphate hydrolases"/>
    <property type="match status" value="1"/>
</dbReference>
<keyword evidence="6" id="KW-1185">Reference proteome</keyword>
<keyword evidence="3" id="KW-0812">Transmembrane</keyword>
<dbReference type="PANTHER" id="PTHR43204">
    <property type="entry name" value="ABC TRANSPORTER I FAMILY MEMBER 6, CHLOROPLASTIC"/>
    <property type="match status" value="1"/>
</dbReference>
<dbReference type="AlphaFoldDB" id="A0A7J6LQF5"/>
<dbReference type="OrthoDB" id="6500128at2759"/>
<proteinExistence type="predicted"/>
<keyword evidence="2" id="KW-0067">ATP-binding</keyword>
<evidence type="ECO:0000313" key="6">
    <source>
        <dbReference type="Proteomes" id="UP000591131"/>
    </source>
</evidence>
<dbReference type="InterPro" id="IPR003439">
    <property type="entry name" value="ABC_transporter-like_ATP-bd"/>
</dbReference>
<feature type="non-terminal residue" evidence="5">
    <location>
        <position position="1"/>
    </location>
</feature>
<keyword evidence="3" id="KW-0472">Membrane</keyword>
<sequence>MRPPPLPSIHRSTLPGLTILALGCYLLCSSLLYTASLFVVPVVSSVSRNSLSASSGLPVRAAERSFQASGLPIGLGRRFLDVLAVGGALTVSGMIASRIKRRASGDAKVAAGSGGGGLHVSNLHATLAEAPDVSILNGVTLDLQPGEVVALLGPNGCGKSTFARVLMGDAQYEVTHGDVEMNGTDVLELEVDERASKLGMFMSWQAPVEIPGLTNFTLLHAALNASRKSRGLKELSPFEFYNFAKNRLTEVERGEELIEYLDRPVNTGMSGGERKRVELLHAVVLRPRLCIFDEIDSGLDVDALKQRGSIVVEPKLRRFVRMLLPMAYLE</sequence>
<feature type="domain" description="ABC transporter" evidence="4">
    <location>
        <begin position="118"/>
        <end position="329"/>
    </location>
</feature>
<reference evidence="5 6" key="1">
    <citation type="submission" date="2020-04" db="EMBL/GenBank/DDBJ databases">
        <title>Perkinsus chesapeaki whole genome sequence.</title>
        <authorList>
            <person name="Bogema D.R."/>
        </authorList>
    </citation>
    <scope>NUCLEOTIDE SEQUENCE [LARGE SCALE GENOMIC DNA]</scope>
    <source>
        <strain evidence="5">ATCC PRA-425</strain>
    </source>
</reference>
<evidence type="ECO:0000256" key="2">
    <source>
        <dbReference type="ARBA" id="ARBA00022840"/>
    </source>
</evidence>
<evidence type="ECO:0000313" key="5">
    <source>
        <dbReference type="EMBL" id="KAF4661542.1"/>
    </source>
</evidence>